<organism evidence="2 3">
    <name type="scientific">Plakobranchus ocellatus</name>
    <dbReference type="NCBI Taxonomy" id="259542"/>
    <lineage>
        <taxon>Eukaryota</taxon>
        <taxon>Metazoa</taxon>
        <taxon>Spiralia</taxon>
        <taxon>Lophotrochozoa</taxon>
        <taxon>Mollusca</taxon>
        <taxon>Gastropoda</taxon>
        <taxon>Heterobranchia</taxon>
        <taxon>Euthyneura</taxon>
        <taxon>Panpulmonata</taxon>
        <taxon>Sacoglossa</taxon>
        <taxon>Placobranchoidea</taxon>
        <taxon>Plakobranchidae</taxon>
        <taxon>Plakobranchus</taxon>
    </lineage>
</organism>
<gene>
    <name evidence="2" type="ORF">PoB_002728700</name>
</gene>
<feature type="region of interest" description="Disordered" evidence="1">
    <location>
        <begin position="1"/>
        <end position="25"/>
    </location>
</feature>
<name>A0AAV4A1K3_9GAST</name>
<evidence type="ECO:0000313" key="3">
    <source>
        <dbReference type="Proteomes" id="UP000735302"/>
    </source>
</evidence>
<comment type="caution">
    <text evidence="2">The sequence shown here is derived from an EMBL/GenBank/DDBJ whole genome shotgun (WGS) entry which is preliminary data.</text>
</comment>
<sequence length="118" mass="14080">MREKCPFCSAQGEKSPEGFSISQFPETSETEALAKRRAENSKRQKALRETIILRLWLWKLRILYPLSGELPQRSKAWQGWHTKQQSMVMDTVVQWNIRSFRSNFEELKLINHTRLFWP</sequence>
<evidence type="ECO:0000256" key="1">
    <source>
        <dbReference type="SAM" id="MobiDB-lite"/>
    </source>
</evidence>
<protein>
    <submittedName>
        <fullName evidence="2">Uncharacterized protein</fullName>
    </submittedName>
</protein>
<proteinExistence type="predicted"/>
<dbReference type="Proteomes" id="UP000735302">
    <property type="component" value="Unassembled WGS sequence"/>
</dbReference>
<dbReference type="EMBL" id="BLXT01003145">
    <property type="protein sequence ID" value="GFO00782.1"/>
    <property type="molecule type" value="Genomic_DNA"/>
</dbReference>
<keyword evidence="3" id="KW-1185">Reference proteome</keyword>
<dbReference type="AlphaFoldDB" id="A0AAV4A1K3"/>
<reference evidence="2 3" key="1">
    <citation type="journal article" date="2021" name="Elife">
        <title>Chloroplast acquisition without the gene transfer in kleptoplastic sea slugs, Plakobranchus ocellatus.</title>
        <authorList>
            <person name="Maeda T."/>
            <person name="Takahashi S."/>
            <person name="Yoshida T."/>
            <person name="Shimamura S."/>
            <person name="Takaki Y."/>
            <person name="Nagai Y."/>
            <person name="Toyoda A."/>
            <person name="Suzuki Y."/>
            <person name="Arimoto A."/>
            <person name="Ishii H."/>
            <person name="Satoh N."/>
            <person name="Nishiyama T."/>
            <person name="Hasebe M."/>
            <person name="Maruyama T."/>
            <person name="Minagawa J."/>
            <person name="Obokata J."/>
            <person name="Shigenobu S."/>
        </authorList>
    </citation>
    <scope>NUCLEOTIDE SEQUENCE [LARGE SCALE GENOMIC DNA]</scope>
</reference>
<evidence type="ECO:0000313" key="2">
    <source>
        <dbReference type="EMBL" id="GFO00782.1"/>
    </source>
</evidence>
<accession>A0AAV4A1K3</accession>